<comment type="caution">
    <text evidence="2">The sequence shown here is derived from an EMBL/GenBank/DDBJ whole genome shotgun (WGS) entry which is preliminary data.</text>
</comment>
<dbReference type="RefSeq" id="WP_010978880.1">
    <property type="nucleotide sequence ID" value="NZ_BAABQO010000017.1"/>
</dbReference>
<evidence type="ECO:0000313" key="2">
    <source>
        <dbReference type="EMBL" id="HII73429.1"/>
    </source>
</evidence>
<dbReference type="PANTHER" id="PTHR34655:SF2">
    <property type="entry name" value="PEROXIREDOXIN FAMILY PROTEIN"/>
    <property type="match status" value="1"/>
</dbReference>
<evidence type="ECO:0000256" key="1">
    <source>
        <dbReference type="SAM" id="Phobius"/>
    </source>
</evidence>
<gene>
    <name evidence="2" type="ORF">HA332_03380</name>
</gene>
<dbReference type="InterPro" id="IPR003787">
    <property type="entry name" value="Sulphur_relay_DsrE/F-like"/>
</dbReference>
<keyword evidence="1" id="KW-0812">Transmembrane</keyword>
<dbReference type="Gene3D" id="3.40.1260.10">
    <property type="entry name" value="DsrEFH-like"/>
    <property type="match status" value="1"/>
</dbReference>
<keyword evidence="1" id="KW-1133">Transmembrane helix</keyword>
<evidence type="ECO:0000313" key="3">
    <source>
        <dbReference type="Proteomes" id="UP000646844"/>
    </source>
</evidence>
<dbReference type="InterPro" id="IPR027396">
    <property type="entry name" value="DsrEFH-like"/>
</dbReference>
<organism evidence="2 3">
    <name type="scientific">Sulfurisphaera tokodaii</name>
    <dbReference type="NCBI Taxonomy" id="111955"/>
    <lineage>
        <taxon>Archaea</taxon>
        <taxon>Thermoproteota</taxon>
        <taxon>Thermoprotei</taxon>
        <taxon>Sulfolobales</taxon>
        <taxon>Sulfolobaceae</taxon>
        <taxon>Sulfurisphaera</taxon>
    </lineage>
</organism>
<sequence length="119" mass="13241">MVDYAIMMVSGENEKIYMGIITAIGLVSGGNKVYMFFTMDALKALTKENEKIVLNNAKPLKYYMDNLIEMGEEDVEIAACEFGMKVKGITEDQFAYKVKQSGVSEFALKANEAKGVLIF</sequence>
<dbReference type="GeneID" id="1458847"/>
<protein>
    <submittedName>
        <fullName evidence="2">Peroxiredoxin</fullName>
    </submittedName>
</protein>
<dbReference type="EMBL" id="DUJO01000016">
    <property type="protein sequence ID" value="HII73429.1"/>
    <property type="molecule type" value="Genomic_DNA"/>
</dbReference>
<dbReference type="PANTHER" id="PTHR34655">
    <property type="entry name" value="CONSERVED WITHIN P. AEROPHILUM"/>
    <property type="match status" value="1"/>
</dbReference>
<keyword evidence="1" id="KW-0472">Membrane</keyword>
<dbReference type="Pfam" id="PF02635">
    <property type="entry name" value="DsrE"/>
    <property type="match status" value="1"/>
</dbReference>
<proteinExistence type="predicted"/>
<accession>A0A832WSK6</accession>
<feature type="transmembrane region" description="Helical" evidence="1">
    <location>
        <begin position="16"/>
        <end position="37"/>
    </location>
</feature>
<reference evidence="2" key="1">
    <citation type="journal article" date="2020" name="bioRxiv">
        <title>A rank-normalized archaeal taxonomy based on genome phylogeny resolves widespread incomplete and uneven classifications.</title>
        <authorList>
            <person name="Rinke C."/>
            <person name="Chuvochina M."/>
            <person name="Mussig A.J."/>
            <person name="Chaumeil P.-A."/>
            <person name="Waite D.W."/>
            <person name="Whitman W.B."/>
            <person name="Parks D.H."/>
            <person name="Hugenholtz P."/>
        </authorList>
    </citation>
    <scope>NUCLEOTIDE SEQUENCE</scope>
    <source>
        <strain evidence="2">UBA8838</strain>
    </source>
</reference>
<dbReference type="SUPFAM" id="SSF75169">
    <property type="entry name" value="DsrEFH-like"/>
    <property type="match status" value="1"/>
</dbReference>
<dbReference type="Proteomes" id="UP000646844">
    <property type="component" value="Unassembled WGS sequence"/>
</dbReference>
<name>A0A832WSK6_9CREN</name>
<dbReference type="OMA" id="MFFTMDA"/>
<dbReference type="AlphaFoldDB" id="A0A832WSK6"/>